<dbReference type="AlphaFoldDB" id="A0A2C9CSZ4"/>
<keyword evidence="4" id="KW-1185">Reference proteome</keyword>
<evidence type="ECO:0000259" key="2">
    <source>
        <dbReference type="Pfam" id="PF09976"/>
    </source>
</evidence>
<evidence type="ECO:0000256" key="1">
    <source>
        <dbReference type="SAM" id="Phobius"/>
    </source>
</evidence>
<keyword evidence="1" id="KW-1133">Transmembrane helix</keyword>
<feature type="domain" description="Ancillary SecYEG translocon subunit/Cell division coordinator CpoB TPR" evidence="2">
    <location>
        <begin position="23"/>
        <end position="195"/>
    </location>
</feature>
<evidence type="ECO:0000313" key="3">
    <source>
        <dbReference type="EMBL" id="SOH94444.1"/>
    </source>
</evidence>
<proteinExistence type="predicted"/>
<keyword evidence="1" id="KW-0472">Membrane</keyword>
<name>A0A2C9CSZ4_9RHOB</name>
<reference evidence="4" key="1">
    <citation type="submission" date="2017-09" db="EMBL/GenBank/DDBJ databases">
        <authorList>
            <person name="Varghese N."/>
            <person name="Submissions S."/>
        </authorList>
    </citation>
    <scope>NUCLEOTIDE SEQUENCE [LARGE SCALE GENOMIC DNA]</scope>
    <source>
        <strain evidence="4">C7</strain>
    </source>
</reference>
<feature type="transmembrane region" description="Helical" evidence="1">
    <location>
        <begin position="27"/>
        <end position="44"/>
    </location>
</feature>
<accession>A0A2C9CSZ4</accession>
<keyword evidence="1" id="KW-0812">Transmembrane</keyword>
<dbReference type="Pfam" id="PF09976">
    <property type="entry name" value="TPR_21"/>
    <property type="match status" value="1"/>
</dbReference>
<sequence>MSNTDSFLDEVSEEVRRDQLYSYARRYGWIAVAAVVLIVGGAAYNEYRTAAQRSAAEALGGQLDAAQQTTDPAARADLYATLATQGADADVIAGFGQAQAMAEAGDAAGASALLDELRNSTEVSPLYTALATLKWAVVPGAVPPAQDRIDALTTVIDGGSQMGLLALEQRGLAYVELGDIEAAHADFEFALADPLTTAGLRDRLTQIIIATGGTTGAAVLTTPQVQTNGN</sequence>
<organism evidence="3 4">
    <name type="scientific">Pontivivens marinum</name>
    <dbReference type="NCBI Taxonomy" id="1690039"/>
    <lineage>
        <taxon>Bacteria</taxon>
        <taxon>Pseudomonadati</taxon>
        <taxon>Pseudomonadota</taxon>
        <taxon>Alphaproteobacteria</taxon>
        <taxon>Rhodobacterales</taxon>
        <taxon>Paracoccaceae</taxon>
        <taxon>Pontivivens</taxon>
    </lineage>
</organism>
<gene>
    <name evidence="3" type="ORF">SAMN06273572_104143</name>
</gene>
<dbReference type="InterPro" id="IPR018704">
    <property type="entry name" value="SecYEG/CpoB_TPR"/>
</dbReference>
<evidence type="ECO:0000313" key="4">
    <source>
        <dbReference type="Proteomes" id="UP000220034"/>
    </source>
</evidence>
<dbReference type="Proteomes" id="UP000220034">
    <property type="component" value="Unassembled WGS sequence"/>
</dbReference>
<protein>
    <recommendedName>
        <fullName evidence="2">Ancillary SecYEG translocon subunit/Cell division coordinator CpoB TPR domain-containing protein</fullName>
    </recommendedName>
</protein>
<dbReference type="RefSeq" id="WP_180955977.1">
    <property type="nucleotide sequence ID" value="NZ_OCTN01000004.1"/>
</dbReference>
<dbReference type="EMBL" id="OCTN01000004">
    <property type="protein sequence ID" value="SOH94444.1"/>
    <property type="molecule type" value="Genomic_DNA"/>
</dbReference>